<dbReference type="EMBL" id="CAJGYM010000083">
    <property type="protein sequence ID" value="CAD6196986.1"/>
    <property type="molecule type" value="Genomic_DNA"/>
</dbReference>
<reference evidence="3" key="1">
    <citation type="submission" date="2020-10" db="EMBL/GenBank/DDBJ databases">
        <authorList>
            <person name="Kikuchi T."/>
        </authorList>
    </citation>
    <scope>NUCLEOTIDE SEQUENCE</scope>
    <source>
        <strain evidence="3">NKZ352</strain>
    </source>
</reference>
<sequence>MKIEYYDTVSLVAIIVSAVSFLLSLAVAVVSALRFRKKLKRHARGFGYSAKVVELQNPKSDMDDTKNKVQQQQIPAKEKTPVPKDKTKTK</sequence>
<keyword evidence="2" id="KW-0812">Transmembrane</keyword>
<evidence type="ECO:0000256" key="2">
    <source>
        <dbReference type="SAM" id="Phobius"/>
    </source>
</evidence>
<evidence type="ECO:0000313" key="3">
    <source>
        <dbReference type="EMBL" id="CAD6196986.1"/>
    </source>
</evidence>
<feature type="transmembrane region" description="Helical" evidence="2">
    <location>
        <begin position="12"/>
        <end position="35"/>
    </location>
</feature>
<name>A0A8S1HR81_9PELO</name>
<feature type="region of interest" description="Disordered" evidence="1">
    <location>
        <begin position="57"/>
        <end position="90"/>
    </location>
</feature>
<accession>A0A8S1HR81</accession>
<gene>
    <name evidence="3" type="ORF">CAUJ_LOCUS12897</name>
</gene>
<keyword evidence="4" id="KW-1185">Reference proteome</keyword>
<proteinExistence type="predicted"/>
<evidence type="ECO:0000313" key="4">
    <source>
        <dbReference type="Proteomes" id="UP000835052"/>
    </source>
</evidence>
<protein>
    <submittedName>
        <fullName evidence="3">Uncharacterized protein</fullName>
    </submittedName>
</protein>
<feature type="compositionally biased region" description="Basic and acidic residues" evidence="1">
    <location>
        <begin position="76"/>
        <end position="90"/>
    </location>
</feature>
<comment type="caution">
    <text evidence="3">The sequence shown here is derived from an EMBL/GenBank/DDBJ whole genome shotgun (WGS) entry which is preliminary data.</text>
</comment>
<dbReference type="Proteomes" id="UP000835052">
    <property type="component" value="Unassembled WGS sequence"/>
</dbReference>
<keyword evidence="2" id="KW-0472">Membrane</keyword>
<evidence type="ECO:0000256" key="1">
    <source>
        <dbReference type="SAM" id="MobiDB-lite"/>
    </source>
</evidence>
<dbReference type="AlphaFoldDB" id="A0A8S1HR81"/>
<organism evidence="3 4">
    <name type="scientific">Caenorhabditis auriculariae</name>
    <dbReference type="NCBI Taxonomy" id="2777116"/>
    <lineage>
        <taxon>Eukaryota</taxon>
        <taxon>Metazoa</taxon>
        <taxon>Ecdysozoa</taxon>
        <taxon>Nematoda</taxon>
        <taxon>Chromadorea</taxon>
        <taxon>Rhabditida</taxon>
        <taxon>Rhabditina</taxon>
        <taxon>Rhabditomorpha</taxon>
        <taxon>Rhabditoidea</taxon>
        <taxon>Rhabditidae</taxon>
        <taxon>Peloderinae</taxon>
        <taxon>Caenorhabditis</taxon>
    </lineage>
</organism>
<keyword evidence="2" id="KW-1133">Transmembrane helix</keyword>